<proteinExistence type="predicted"/>
<feature type="transmembrane region" description="Helical" evidence="2">
    <location>
        <begin position="687"/>
        <end position="705"/>
    </location>
</feature>
<evidence type="ECO:0000313" key="5">
    <source>
        <dbReference type="Proteomes" id="UP000275436"/>
    </source>
</evidence>
<dbReference type="AlphaFoldDB" id="A0A3M9XG76"/>
<keyword evidence="2" id="KW-0812">Transmembrane</keyword>
<keyword evidence="2" id="KW-0472">Membrane</keyword>
<feature type="compositionally biased region" description="Basic and acidic residues" evidence="1">
    <location>
        <begin position="48"/>
        <end position="61"/>
    </location>
</feature>
<feature type="transmembrane region" description="Helical" evidence="2">
    <location>
        <begin position="721"/>
        <end position="743"/>
    </location>
</feature>
<name>A0A3M9XG76_9HYPH</name>
<feature type="compositionally biased region" description="Basic residues" evidence="1">
    <location>
        <begin position="13"/>
        <end position="24"/>
    </location>
</feature>
<evidence type="ECO:0000256" key="2">
    <source>
        <dbReference type="SAM" id="Phobius"/>
    </source>
</evidence>
<dbReference type="PANTHER" id="PTHR33840:SF1">
    <property type="entry name" value="TLE1 PHOSPHOLIPASE DOMAIN-CONTAINING PROTEIN"/>
    <property type="match status" value="1"/>
</dbReference>
<accession>A0A3M9XG76</accession>
<feature type="transmembrane region" description="Helical" evidence="2">
    <location>
        <begin position="779"/>
        <end position="802"/>
    </location>
</feature>
<evidence type="ECO:0000313" key="4">
    <source>
        <dbReference type="EMBL" id="RNJ47047.1"/>
    </source>
</evidence>
<comment type="caution">
    <text evidence="4">The sequence shown here is derived from an EMBL/GenBank/DDBJ whole genome shotgun (WGS) entry which is preliminary data.</text>
</comment>
<feature type="transmembrane region" description="Helical" evidence="2">
    <location>
        <begin position="604"/>
        <end position="625"/>
    </location>
</feature>
<feature type="compositionally biased region" description="Basic and acidic residues" evidence="1">
    <location>
        <begin position="86"/>
        <end position="95"/>
    </location>
</feature>
<reference evidence="4 5" key="1">
    <citation type="journal article" date="2018" name="Mol. Plant Microbe Interact.">
        <title>Taxonomically Different Co-Microsymbionts of a Relict Legume, Oxytropis popoviana, Have Complementary Sets of Symbiotic Genes and Together Increase the Efficiency of Plant Nodulation.</title>
        <authorList>
            <person name="Safronova V."/>
            <person name="Belimov A."/>
            <person name="Sazanova A."/>
            <person name="Chirak E."/>
            <person name="Verkhozina A."/>
            <person name="Kuznetsova I."/>
            <person name="Andronov E."/>
            <person name="Puhalsky J."/>
            <person name="Tikhonovich I."/>
        </authorList>
    </citation>
    <scope>NUCLEOTIDE SEQUENCE [LARGE SCALE GENOMIC DNA]</scope>
    <source>
        <strain evidence="4 5">Opo-235</strain>
    </source>
</reference>
<feature type="domain" description="T6SS Phospholipase effector Tle1-like catalytic" evidence="3">
    <location>
        <begin position="101"/>
        <end position="408"/>
    </location>
</feature>
<protein>
    <submittedName>
        <fullName evidence="4">DUF2235 domain-containing protein</fullName>
    </submittedName>
</protein>
<feature type="region of interest" description="Disordered" evidence="1">
    <location>
        <begin position="344"/>
        <end position="371"/>
    </location>
</feature>
<dbReference type="PANTHER" id="PTHR33840">
    <property type="match status" value="1"/>
</dbReference>
<dbReference type="InterPro" id="IPR018712">
    <property type="entry name" value="Tle1-like_cat"/>
</dbReference>
<sequence length="989" mass="108617">MAGKVARRAQERARHHWGAGKRLAHAGSGRRGGRDGGDFALGRTHPASRRDTGTGADHDADFAGADRVGSARQDRQIRARGKAIGRRGEPMADVPGKDPRRNIVVFADGTGNSAAKAFKTNVWRLYQALDLTGADQIAVFSDGVGTSQFKPFEIIGLALGFGVKRRVLALYKFLCLNYEPGDRIFAFGFSRGAFTIRVLVGMIAREGLVKAESEEELDRNAHAAYRAYRPKAFGSKLPWVVFARYIAAQWFAFWNQITGSRPYDQVKPRGVDPRAAKNIRIAFVGVWDTVAAYGLPVDELTKAVHKWVWPITFEKRNLLRAVRCARQAFSIDDERRTFFPIPWDESGSAKEDDAQAEPAANRDVSGAEDEKDADPRLKQVWFAGCHANVGGGYADDRLAHIPLCWMIGEAAEQKLRFKTEVVADYWDYASEAGRIYDSRSGFGVFYRYHPRNVKDLMGRGVTPLVDASVITRIAKGSDDYAPISLPEEFDVLTPLGFKVPFTDLIGGRPVPTAAGVVDKLELPEDRKRDLATMNTKFGQALGAFKPQSAEGRTERFQLTKDTVWWRRGLYYVMLSIAVLFAAFPLLAGYVTLGATGQLEQAANGLAGPVIGLISGFLPGLAAPWVDAVTTHSGLAAILVVALGFFLWVNGVLRTRIDDRARLAWNVDRGQGVRVPPSDRNDAHRRSALIGAVVLGFCALAAGRPWEHSFILEWKSIAETAWIAWAGLFLAVASLGCLATYLFLSARGPRAASTPVSLVIARAIRNNHGAQRLYKLLREYLLPAAFLALSAYLVVCAVNKTIFEVADSMGAYCAEPVLANSTGVERLSATSAGFKTNAMCSDTGNWLQEGVRYEVIVTIDPKDPWIDGEKDPDPIRDRGCADTMGVAEGSLVHYLASLLKRWWAEPYFKPIARIGRFGNDEYALDPVGPTTLGKCLNMRLTAEIKPKNSGELYFYVNDAVIALPGVSNFFYRHNNLGSAEVSVKRVNVFP</sequence>
<dbReference type="Pfam" id="PF09994">
    <property type="entry name" value="T6SS_Tle1-like_cat"/>
    <property type="match status" value="1"/>
</dbReference>
<feature type="region of interest" description="Disordered" evidence="1">
    <location>
        <begin position="1"/>
        <end position="95"/>
    </location>
</feature>
<organism evidence="4 5">
    <name type="scientific">Mesorhizobium japonicum</name>
    <dbReference type="NCBI Taxonomy" id="2066070"/>
    <lineage>
        <taxon>Bacteria</taxon>
        <taxon>Pseudomonadati</taxon>
        <taxon>Pseudomonadota</taxon>
        <taxon>Alphaproteobacteria</taxon>
        <taxon>Hyphomicrobiales</taxon>
        <taxon>Phyllobacteriaceae</taxon>
        <taxon>Mesorhizobium</taxon>
    </lineage>
</organism>
<evidence type="ECO:0000259" key="3">
    <source>
        <dbReference type="Pfam" id="PF09994"/>
    </source>
</evidence>
<feature type="transmembrane region" description="Helical" evidence="2">
    <location>
        <begin position="569"/>
        <end position="592"/>
    </location>
</feature>
<dbReference type="Proteomes" id="UP000275436">
    <property type="component" value="Unassembled WGS sequence"/>
</dbReference>
<keyword evidence="2" id="KW-1133">Transmembrane helix</keyword>
<gene>
    <name evidence="4" type="ORF">DNR46_04085</name>
</gene>
<evidence type="ECO:0000256" key="1">
    <source>
        <dbReference type="SAM" id="MobiDB-lite"/>
    </source>
</evidence>
<feature type="transmembrane region" description="Helical" evidence="2">
    <location>
        <begin position="631"/>
        <end position="652"/>
    </location>
</feature>
<dbReference type="EMBL" id="QKOD01000001">
    <property type="protein sequence ID" value="RNJ47047.1"/>
    <property type="molecule type" value="Genomic_DNA"/>
</dbReference>